<evidence type="ECO:0000313" key="2">
    <source>
        <dbReference type="EMBL" id="CCQ46834.1"/>
    </source>
</evidence>
<organism evidence="2 3">
    <name type="scientific">Pseudarthrobacter siccitolerans</name>
    <dbReference type="NCBI Taxonomy" id="861266"/>
    <lineage>
        <taxon>Bacteria</taxon>
        <taxon>Bacillati</taxon>
        <taxon>Actinomycetota</taxon>
        <taxon>Actinomycetes</taxon>
        <taxon>Micrococcales</taxon>
        <taxon>Micrococcaceae</taxon>
        <taxon>Pseudarthrobacter</taxon>
    </lineage>
</organism>
<feature type="transmembrane region" description="Helical" evidence="1">
    <location>
        <begin position="57"/>
        <end position="79"/>
    </location>
</feature>
<gene>
    <name evidence="2" type="ORF">ARTSIC4J27_2807</name>
</gene>
<dbReference type="AlphaFoldDB" id="A0A024H4Y0"/>
<dbReference type="EMBL" id="CAQI01000046">
    <property type="protein sequence ID" value="CCQ46834.1"/>
    <property type="molecule type" value="Genomic_DNA"/>
</dbReference>
<keyword evidence="1" id="KW-0812">Transmembrane</keyword>
<evidence type="ECO:0000256" key="1">
    <source>
        <dbReference type="SAM" id="Phobius"/>
    </source>
</evidence>
<keyword evidence="1" id="KW-1133">Transmembrane helix</keyword>
<protein>
    <recommendedName>
        <fullName evidence="4">DUF4333 domain-containing protein</fullName>
    </recommendedName>
</protein>
<name>A0A024H4Y0_9MICC</name>
<evidence type="ECO:0008006" key="4">
    <source>
        <dbReference type="Google" id="ProtNLM"/>
    </source>
</evidence>
<accession>A0A024H4Y0</accession>
<proteinExistence type="predicted"/>
<evidence type="ECO:0000313" key="3">
    <source>
        <dbReference type="Proteomes" id="UP000035722"/>
    </source>
</evidence>
<dbReference type="STRING" id="861266.ARTSIC4J27_2807"/>
<comment type="caution">
    <text evidence="2">The sequence shown here is derived from an EMBL/GenBank/DDBJ whole genome shotgun (WGS) entry which is preliminary data.</text>
</comment>
<keyword evidence="1" id="KW-0472">Membrane</keyword>
<sequence length="193" mass="20189">MDRVEAAYHAASGAPQAPSGAYQAPVGGYQAPATGYEEATPFGLPGQQPPAKGRRKLWIILGSIGGVLLLVVLGIIILVNVAGSATNEARGLADGFTKLVIAGDNAKAYDDYLDPALQEQLSKEAFITGVGSLEMNGSCKPSYNDLKVSTENGVKAADVAGVITCDGKEVDLAYRFEGTDEMKMTNIKLRPKA</sequence>
<keyword evidence="3" id="KW-1185">Reference proteome</keyword>
<dbReference type="Proteomes" id="UP000035722">
    <property type="component" value="Unassembled WGS sequence"/>
</dbReference>
<reference evidence="3" key="1">
    <citation type="journal article" date="2014" name="Genome Announc.">
        <title>Genome Sequence of Arthrobacter siccitolerans 4J27, a Xeroprotectant-Producing Desiccation-Tolerant Microorganism.</title>
        <authorList>
            <person name="Manzanera M."/>
            <person name="Santa-Cruz-Calvo L."/>
            <person name="Vilchez J.I."/>
            <person name="Garcia-Fontana C."/>
            <person name="Silva-Castro G.A."/>
            <person name="Calvo C."/>
            <person name="Gonzalez-Lopez J."/>
        </authorList>
    </citation>
    <scope>NUCLEOTIDE SEQUENCE [LARGE SCALE GENOMIC DNA]</scope>
    <source>
        <strain evidence="3">4J27</strain>
    </source>
</reference>